<dbReference type="RefSeq" id="WP_054278435.1">
    <property type="nucleotide sequence ID" value="NZ_LHQM01000010.1"/>
</dbReference>
<accession>A0A0P6S867</accession>
<organism evidence="2 3">
    <name type="scientific">Streptococcus phocae</name>
    <dbReference type="NCBI Taxonomy" id="119224"/>
    <lineage>
        <taxon>Bacteria</taxon>
        <taxon>Bacillati</taxon>
        <taxon>Bacillota</taxon>
        <taxon>Bacilli</taxon>
        <taxon>Lactobacillales</taxon>
        <taxon>Streptococcaceae</taxon>
        <taxon>Streptococcus</taxon>
    </lineage>
</organism>
<dbReference type="AlphaFoldDB" id="A0A0P6S867"/>
<gene>
    <name evidence="2" type="ORF">AKK44_02855</name>
</gene>
<dbReference type="Pfam" id="PF06172">
    <property type="entry name" value="Cupin_5"/>
    <property type="match status" value="1"/>
</dbReference>
<dbReference type="InterPro" id="IPR011051">
    <property type="entry name" value="RmlC_Cupin_sf"/>
</dbReference>
<comment type="caution">
    <text evidence="2">The sequence shown here is derived from an EMBL/GenBank/DDBJ whole genome shotgun (WGS) entry which is preliminary data.</text>
</comment>
<dbReference type="PANTHER" id="PTHR33387">
    <property type="entry name" value="RMLC-LIKE JELLY ROLL FOLD PROTEIN"/>
    <property type="match status" value="1"/>
</dbReference>
<evidence type="ECO:0000313" key="3">
    <source>
        <dbReference type="Proteomes" id="UP000049578"/>
    </source>
</evidence>
<keyword evidence="3" id="KW-1185">Reference proteome</keyword>
<dbReference type="Gene3D" id="2.60.120.10">
    <property type="entry name" value="Jelly Rolls"/>
    <property type="match status" value="1"/>
</dbReference>
<sequence>MLSKQEWISQLELEPHVEGGYFKQVEESQDVGHYQGKERALYTSIYFLLDDTNLSHFHRLTADEIWYFHAGSPLTIHMIRDDGRYETHDLGLEISKGQSLHYCVPKGTIFGSTVASGYALVSCLVAPGFDYEDFKLFSRQELLATYPDHKEIIHKLTQD</sequence>
<evidence type="ECO:0000313" key="2">
    <source>
        <dbReference type="EMBL" id="KPJ22609.1"/>
    </source>
</evidence>
<feature type="domain" description="DUF985" evidence="1">
    <location>
        <begin position="5"/>
        <end position="136"/>
    </location>
</feature>
<dbReference type="InterPro" id="IPR039935">
    <property type="entry name" value="YML079W-like"/>
</dbReference>
<dbReference type="PATRIC" id="fig|119224.3.peg.90"/>
<reference evidence="2 3" key="1">
    <citation type="submission" date="2015-08" db="EMBL/GenBank/DDBJ databases">
        <title>Genome sequence of Streptococcus phocae subsp. phocae ATCC 51973T isolated from liver specimen obtained from seal.</title>
        <authorList>
            <person name="Avendano-Herrera R."/>
        </authorList>
    </citation>
    <scope>NUCLEOTIDE SEQUENCE [LARGE SCALE GENOMIC DNA]</scope>
    <source>
        <strain evidence="2 3">ATCC 51973</strain>
    </source>
</reference>
<dbReference type="EMBL" id="LHQM01000010">
    <property type="protein sequence ID" value="KPJ22609.1"/>
    <property type="molecule type" value="Genomic_DNA"/>
</dbReference>
<evidence type="ECO:0000259" key="1">
    <source>
        <dbReference type="Pfam" id="PF06172"/>
    </source>
</evidence>
<dbReference type="InterPro" id="IPR009327">
    <property type="entry name" value="Cupin_DUF985"/>
</dbReference>
<dbReference type="SUPFAM" id="SSF51182">
    <property type="entry name" value="RmlC-like cupins"/>
    <property type="match status" value="1"/>
</dbReference>
<dbReference type="Proteomes" id="UP000049578">
    <property type="component" value="Unassembled WGS sequence"/>
</dbReference>
<dbReference type="STRING" id="119224.AKK44_02855"/>
<dbReference type="PANTHER" id="PTHR33387:SF3">
    <property type="entry name" value="DUF985 DOMAIN-CONTAINING PROTEIN"/>
    <property type="match status" value="1"/>
</dbReference>
<proteinExistence type="predicted"/>
<dbReference type="InterPro" id="IPR014710">
    <property type="entry name" value="RmlC-like_jellyroll"/>
</dbReference>
<dbReference type="CDD" id="cd06121">
    <property type="entry name" value="cupin_YML079wp"/>
    <property type="match status" value="1"/>
</dbReference>
<protein>
    <submittedName>
        <fullName evidence="2">Cupin</fullName>
    </submittedName>
</protein>
<name>A0A0P6S867_9STRE</name>